<evidence type="ECO:0000313" key="2">
    <source>
        <dbReference type="Proteomes" id="UP000192408"/>
    </source>
</evidence>
<organism evidence="1 2">
    <name type="scientific">Pasteurella testudinis DSM 23072</name>
    <dbReference type="NCBI Taxonomy" id="1122938"/>
    <lineage>
        <taxon>Bacteria</taxon>
        <taxon>Pseudomonadati</taxon>
        <taxon>Pseudomonadota</taxon>
        <taxon>Gammaproteobacteria</taxon>
        <taxon>Pasteurellales</taxon>
        <taxon>Pasteurellaceae</taxon>
        <taxon>Pasteurella</taxon>
    </lineage>
</organism>
<name>A0A1W1V370_9PAST</name>
<reference evidence="2" key="1">
    <citation type="submission" date="2017-04" db="EMBL/GenBank/DDBJ databases">
        <authorList>
            <person name="Varghese N."/>
            <person name="Submissions S."/>
        </authorList>
    </citation>
    <scope>NUCLEOTIDE SEQUENCE [LARGE SCALE GENOMIC DNA]</scope>
    <source>
        <strain evidence="2">DSM 23072</strain>
    </source>
</reference>
<sequence length="298" mass="34093">MKNKNYYDSLPECSIVDYDVIPYVEAALLWCGVEYNDLPEILKEVTEISGGIFKHPYIPCLQKKTRVLDLAISQCKIRAVREHGHGGDIEISASGEKLVRDHVACGRRHFWISDLKKYISENYPDDCPKTIFHADELKPIIDTVEYERMAKEYQKILLENTNFQNKINGLNTKLADKDSEIRDLDLTVQGLSIQLQQSKSAQKDAEDRLDRGRKLYQELQYENLLLKKPKTIDTEKYADTIRLLSIAIPSIPKKGANLTASGLNAFLINLKEKTERETGEQLPFSVPDTKTLQKYLNS</sequence>
<dbReference type="AlphaFoldDB" id="A0A1W1V370"/>
<accession>A0A1W1V370</accession>
<protein>
    <submittedName>
        <fullName evidence="1">Uncharacterized protein</fullName>
    </submittedName>
</protein>
<keyword evidence="2" id="KW-1185">Reference proteome</keyword>
<dbReference type="EMBL" id="FWWV01000035">
    <property type="protein sequence ID" value="SMB87484.1"/>
    <property type="molecule type" value="Genomic_DNA"/>
</dbReference>
<dbReference type="STRING" id="1122938.SAMN05660772_00980"/>
<gene>
    <name evidence="1" type="ORF">SAMN05660772_00980</name>
</gene>
<dbReference type="Proteomes" id="UP000192408">
    <property type="component" value="Unassembled WGS sequence"/>
</dbReference>
<dbReference type="RefSeq" id="WP_084257534.1">
    <property type="nucleotide sequence ID" value="NZ_FWWV01000035.1"/>
</dbReference>
<proteinExistence type="predicted"/>
<evidence type="ECO:0000313" key="1">
    <source>
        <dbReference type="EMBL" id="SMB87484.1"/>
    </source>
</evidence>